<dbReference type="GO" id="GO:0006629">
    <property type="term" value="P:lipid metabolic process"/>
    <property type="evidence" value="ECO:0007669"/>
    <property type="project" value="InterPro"/>
</dbReference>
<proteinExistence type="inferred from homology"/>
<reference evidence="7 8" key="1">
    <citation type="journal article" date="2020" name="ISME J.">
        <title>Uncovering the hidden diversity of litter-decomposition mechanisms in mushroom-forming fungi.</title>
        <authorList>
            <person name="Floudas D."/>
            <person name="Bentzer J."/>
            <person name="Ahren D."/>
            <person name="Johansson T."/>
            <person name="Persson P."/>
            <person name="Tunlid A."/>
        </authorList>
    </citation>
    <scope>NUCLEOTIDE SEQUENCE [LARGE SCALE GENOMIC DNA]</scope>
    <source>
        <strain evidence="7 8">CBS 291.85</strain>
    </source>
</reference>
<accession>A0A8H5LTU7</accession>
<dbReference type="PANTHER" id="PTHR45856:SF25">
    <property type="entry name" value="FUNGAL LIPASE-LIKE DOMAIN-CONTAINING PROTEIN"/>
    <property type="match status" value="1"/>
</dbReference>
<dbReference type="InterPro" id="IPR002921">
    <property type="entry name" value="Fungal_lipase-type"/>
</dbReference>
<evidence type="ECO:0000256" key="5">
    <source>
        <dbReference type="SAM" id="SignalP"/>
    </source>
</evidence>
<name>A0A8H5LTU7_9AGAR</name>
<comment type="similarity">
    <text evidence="2">Belongs to the AB hydrolase superfamily. Lipase family. Class 3 subfamily.</text>
</comment>
<keyword evidence="5" id="KW-0732">Signal</keyword>
<dbReference type="PANTHER" id="PTHR45856">
    <property type="entry name" value="ALPHA/BETA-HYDROLASES SUPERFAMILY PROTEIN"/>
    <property type="match status" value="1"/>
</dbReference>
<comment type="catalytic activity">
    <reaction evidence="3">
        <text>a diacylglycerol + H2O = a monoacylglycerol + a fatty acid + H(+)</text>
        <dbReference type="Rhea" id="RHEA:32731"/>
        <dbReference type="ChEBI" id="CHEBI:15377"/>
        <dbReference type="ChEBI" id="CHEBI:15378"/>
        <dbReference type="ChEBI" id="CHEBI:17408"/>
        <dbReference type="ChEBI" id="CHEBI:18035"/>
        <dbReference type="ChEBI" id="CHEBI:28868"/>
    </reaction>
</comment>
<protein>
    <recommendedName>
        <fullName evidence="6">Fungal lipase-type domain-containing protein</fullName>
    </recommendedName>
</protein>
<evidence type="ECO:0000256" key="4">
    <source>
        <dbReference type="ARBA" id="ARBA00048461"/>
    </source>
</evidence>
<evidence type="ECO:0000256" key="2">
    <source>
        <dbReference type="ARBA" id="ARBA00043996"/>
    </source>
</evidence>
<feature type="signal peptide" evidence="5">
    <location>
        <begin position="1"/>
        <end position="22"/>
    </location>
</feature>
<evidence type="ECO:0000313" key="8">
    <source>
        <dbReference type="Proteomes" id="UP000559256"/>
    </source>
</evidence>
<dbReference type="CDD" id="cd00519">
    <property type="entry name" value="Lipase_3"/>
    <property type="match status" value="1"/>
</dbReference>
<dbReference type="AlphaFoldDB" id="A0A8H5LTU7"/>
<comment type="catalytic activity">
    <reaction evidence="4">
        <text>a monoacylglycerol + H2O = glycerol + a fatty acid + H(+)</text>
        <dbReference type="Rhea" id="RHEA:15245"/>
        <dbReference type="ChEBI" id="CHEBI:15377"/>
        <dbReference type="ChEBI" id="CHEBI:15378"/>
        <dbReference type="ChEBI" id="CHEBI:17408"/>
        <dbReference type="ChEBI" id="CHEBI:17754"/>
        <dbReference type="ChEBI" id="CHEBI:28868"/>
    </reaction>
</comment>
<dbReference type="SUPFAM" id="SSF53474">
    <property type="entry name" value="alpha/beta-Hydrolases"/>
    <property type="match status" value="1"/>
</dbReference>
<dbReference type="EMBL" id="JAACJM010000012">
    <property type="protein sequence ID" value="KAF5369800.1"/>
    <property type="molecule type" value="Genomic_DNA"/>
</dbReference>
<dbReference type="InterPro" id="IPR029058">
    <property type="entry name" value="AB_hydrolase_fold"/>
</dbReference>
<comment type="caution">
    <text evidence="7">The sequence shown here is derived from an EMBL/GenBank/DDBJ whole genome shotgun (WGS) entry which is preliminary data.</text>
</comment>
<evidence type="ECO:0000256" key="3">
    <source>
        <dbReference type="ARBA" id="ARBA00047591"/>
    </source>
</evidence>
<feature type="chain" id="PRO_5034187867" description="Fungal lipase-type domain-containing protein" evidence="5">
    <location>
        <begin position="23"/>
        <end position="319"/>
    </location>
</feature>
<keyword evidence="8" id="KW-1185">Reference proteome</keyword>
<dbReference type="Proteomes" id="UP000559256">
    <property type="component" value="Unassembled WGS sequence"/>
</dbReference>
<feature type="domain" description="Fungal lipase-type" evidence="6">
    <location>
        <begin position="109"/>
        <end position="252"/>
    </location>
</feature>
<evidence type="ECO:0000259" key="6">
    <source>
        <dbReference type="Pfam" id="PF01764"/>
    </source>
</evidence>
<evidence type="ECO:0000256" key="1">
    <source>
        <dbReference type="ARBA" id="ARBA00023157"/>
    </source>
</evidence>
<dbReference type="Pfam" id="PF01764">
    <property type="entry name" value="Lipase_3"/>
    <property type="match status" value="1"/>
</dbReference>
<gene>
    <name evidence="7" type="ORF">D9758_001176</name>
</gene>
<sequence length="319" mass="33762">MMLHSTLSLFAYGLLSSKLALAAPLFGIGDRLSDSDATSATPDDVLNGLIRPAQFSRVAYCSSAAVTSWQCGPPCDALGNDIDVFQAGGDDGLVPMYFIAHDPSQDTIVVAHQGTEPENFLSVLNDVQFFLEDLNTTRFTSAEGKDIQVHNGFQKTFERTADGVLSGVLNGLATKGASKILVTGHSLGAAIASLDAMMLKQEVDPSIEITTALFGLPRVGNQEWADFVDEQLGGQLTRVSNQDDPVPIVPPRTIGFRHPSGEIHINAVDDNGEATDVVTCEGQENSECSAGNTVLTASVSNHLGPYFDDISFGGDACPL</sequence>
<dbReference type="Gene3D" id="3.40.50.1820">
    <property type="entry name" value="alpha/beta hydrolase"/>
    <property type="match status" value="1"/>
</dbReference>
<evidence type="ECO:0000313" key="7">
    <source>
        <dbReference type="EMBL" id="KAF5369800.1"/>
    </source>
</evidence>
<dbReference type="OrthoDB" id="426718at2759"/>
<organism evidence="7 8">
    <name type="scientific">Tetrapyrgos nigripes</name>
    <dbReference type="NCBI Taxonomy" id="182062"/>
    <lineage>
        <taxon>Eukaryota</taxon>
        <taxon>Fungi</taxon>
        <taxon>Dikarya</taxon>
        <taxon>Basidiomycota</taxon>
        <taxon>Agaricomycotina</taxon>
        <taxon>Agaricomycetes</taxon>
        <taxon>Agaricomycetidae</taxon>
        <taxon>Agaricales</taxon>
        <taxon>Marasmiineae</taxon>
        <taxon>Marasmiaceae</taxon>
        <taxon>Tetrapyrgos</taxon>
    </lineage>
</organism>
<keyword evidence="1" id="KW-1015">Disulfide bond</keyword>
<dbReference type="InterPro" id="IPR051218">
    <property type="entry name" value="Sec_MonoDiacylglyc_Lipase"/>
</dbReference>